<dbReference type="GO" id="GO:0003700">
    <property type="term" value="F:DNA-binding transcription factor activity"/>
    <property type="evidence" value="ECO:0007669"/>
    <property type="project" value="InterPro"/>
</dbReference>
<keyword evidence="3" id="KW-0804">Transcription</keyword>
<dbReference type="InterPro" id="IPR035418">
    <property type="entry name" value="AraC-bd_2"/>
</dbReference>
<accession>A0A919MVE5</accession>
<dbReference type="SUPFAM" id="SSF46689">
    <property type="entry name" value="Homeodomain-like"/>
    <property type="match status" value="1"/>
</dbReference>
<keyword evidence="1" id="KW-0805">Transcription regulation</keyword>
<dbReference type="SMART" id="SM00342">
    <property type="entry name" value="HTH_ARAC"/>
    <property type="match status" value="1"/>
</dbReference>
<dbReference type="Pfam" id="PF14525">
    <property type="entry name" value="AraC_binding_2"/>
    <property type="match status" value="1"/>
</dbReference>
<dbReference type="InterPro" id="IPR009057">
    <property type="entry name" value="Homeodomain-like_sf"/>
</dbReference>
<evidence type="ECO:0000313" key="7">
    <source>
        <dbReference type="Proteomes" id="UP000636960"/>
    </source>
</evidence>
<evidence type="ECO:0000256" key="4">
    <source>
        <dbReference type="SAM" id="MobiDB-lite"/>
    </source>
</evidence>
<dbReference type="GO" id="GO:0043565">
    <property type="term" value="F:sequence-specific DNA binding"/>
    <property type="evidence" value="ECO:0007669"/>
    <property type="project" value="InterPro"/>
</dbReference>
<name>A0A919MVE5_9ACTN</name>
<dbReference type="InterPro" id="IPR050204">
    <property type="entry name" value="AraC_XylS_family_regulators"/>
</dbReference>
<comment type="caution">
    <text evidence="6">The sequence shown here is derived from an EMBL/GenBank/DDBJ whole genome shotgun (WGS) entry which is preliminary data.</text>
</comment>
<keyword evidence="2" id="KW-0238">DNA-binding</keyword>
<dbReference type="PROSITE" id="PS00041">
    <property type="entry name" value="HTH_ARAC_FAMILY_1"/>
    <property type="match status" value="1"/>
</dbReference>
<evidence type="ECO:0000256" key="1">
    <source>
        <dbReference type="ARBA" id="ARBA00023015"/>
    </source>
</evidence>
<feature type="domain" description="HTH araC/xylS-type" evidence="5">
    <location>
        <begin position="244"/>
        <end position="345"/>
    </location>
</feature>
<dbReference type="RefSeq" id="WP_203790000.1">
    <property type="nucleotide sequence ID" value="NZ_BOMV01000101.1"/>
</dbReference>
<keyword evidence="7" id="KW-1185">Reference proteome</keyword>
<dbReference type="PANTHER" id="PTHR46796:SF12">
    <property type="entry name" value="HTH-TYPE DNA-BINDING TRANSCRIPTIONAL ACTIVATOR EUTR"/>
    <property type="match status" value="1"/>
</dbReference>
<dbReference type="Gene3D" id="1.10.10.60">
    <property type="entry name" value="Homeodomain-like"/>
    <property type="match status" value="1"/>
</dbReference>
<dbReference type="PANTHER" id="PTHR46796">
    <property type="entry name" value="HTH-TYPE TRANSCRIPTIONAL ACTIVATOR RHAS-RELATED"/>
    <property type="match status" value="1"/>
</dbReference>
<dbReference type="AlphaFoldDB" id="A0A919MVE5"/>
<dbReference type="EMBL" id="BOMV01000101">
    <property type="protein sequence ID" value="GIF01332.1"/>
    <property type="molecule type" value="Genomic_DNA"/>
</dbReference>
<proteinExistence type="predicted"/>
<dbReference type="Pfam" id="PF12833">
    <property type="entry name" value="HTH_18"/>
    <property type="match status" value="1"/>
</dbReference>
<gene>
    <name evidence="6" type="ORF">Ari01nite_87960</name>
</gene>
<evidence type="ECO:0000256" key="3">
    <source>
        <dbReference type="ARBA" id="ARBA00023163"/>
    </source>
</evidence>
<organism evidence="6 7">
    <name type="scientific">Paractinoplanes rishiriensis</name>
    <dbReference type="NCBI Taxonomy" id="1050105"/>
    <lineage>
        <taxon>Bacteria</taxon>
        <taxon>Bacillati</taxon>
        <taxon>Actinomycetota</taxon>
        <taxon>Actinomycetes</taxon>
        <taxon>Micromonosporales</taxon>
        <taxon>Micromonosporaceae</taxon>
        <taxon>Paractinoplanes</taxon>
    </lineage>
</organism>
<dbReference type="InterPro" id="IPR018060">
    <property type="entry name" value="HTH_AraC"/>
</dbReference>
<dbReference type="PROSITE" id="PS01124">
    <property type="entry name" value="HTH_ARAC_FAMILY_2"/>
    <property type="match status" value="1"/>
</dbReference>
<evidence type="ECO:0000313" key="6">
    <source>
        <dbReference type="EMBL" id="GIF01332.1"/>
    </source>
</evidence>
<feature type="region of interest" description="Disordered" evidence="4">
    <location>
        <begin position="1"/>
        <end position="25"/>
    </location>
</feature>
<dbReference type="Proteomes" id="UP000636960">
    <property type="component" value="Unassembled WGS sequence"/>
</dbReference>
<dbReference type="InterPro" id="IPR018062">
    <property type="entry name" value="HTH_AraC-typ_CS"/>
</dbReference>
<protein>
    <submittedName>
        <fullName evidence="6">AraC family transcriptional regulator</fullName>
    </submittedName>
</protein>
<sequence>MRYTGRMPAATSDDPSHVPPDDPGGIDAELRRVRMGRFEELVDSVNLMIFPVRWTVAPGARELPVEFTAVRLGGLTFSTGAVQGDVSTSADERGGYHVIMALNGSLRSEHGAVRARITPHLAAVYPPSGTTTTTWTGPHNHPFSVKVDKTLLEEHLTAHLGHPVARPIKLADSLVTATGPGHTWAGLARLIFHDAEAGFPLARYPIIRSRLHDALVSGLLLAVEHPHRQESLTPATPRHPRPVKQAIDLIEAYPDRPLPITTIARMVGVSARALQIGFRRHVGVTPTEYARRVRLARAHDDLRTADPSRETVSAVAHRWGFLHLGRFAAAYRDAYGTTPSKTLRKDT</sequence>
<evidence type="ECO:0000259" key="5">
    <source>
        <dbReference type="PROSITE" id="PS01124"/>
    </source>
</evidence>
<reference evidence="6" key="1">
    <citation type="submission" date="2021-01" db="EMBL/GenBank/DDBJ databases">
        <title>Whole genome shotgun sequence of Actinoplanes rishiriensis NBRC 108556.</title>
        <authorList>
            <person name="Komaki H."/>
            <person name="Tamura T."/>
        </authorList>
    </citation>
    <scope>NUCLEOTIDE SEQUENCE</scope>
    <source>
        <strain evidence="6">NBRC 108556</strain>
    </source>
</reference>
<evidence type="ECO:0000256" key="2">
    <source>
        <dbReference type="ARBA" id="ARBA00023125"/>
    </source>
</evidence>